<gene>
    <name evidence="2" type="ORF">QN277_020953</name>
</gene>
<dbReference type="InterPro" id="IPR039615">
    <property type="entry name" value="PKS"/>
</dbReference>
<sequence>MEKPPSMKTFHGSLALKPRTNRDIDAYFSSYLTIDDPIFELSIFDPHSKNNQVNNHHIQKLTINSTTRVSPLGEARNYTDRSFAAVTTTTTTDSSEANWNNNHTTALFPLLSGAEPASMSNQSRSIDLRNRIKASLSKPLRFCRRKCPCADKKSVQVKEMKPATKKQVPAPPPPPSFTSQNPDARSSLNHKRKDLESNPRISGEKSAMSETGANKSEAHRTPISPNNVVSQKPSNQDLVITKPQMFHAAENDDEDTKILQPQQALAFVKPVTDGFTFPLLNPKSVEEDPPCNSLEVFGPPYIEPSCVSQSPKSGIVDDDVASDASSDLFEIVSFPTQATSTPSGTNSDTKPLDTVINSGFLFKKRNR</sequence>
<dbReference type="PANTHER" id="PTHR33781">
    <property type="entry name" value="PROTEIN PHYTOCHROME KINASE SUBSTRATE 1-RELATED"/>
    <property type="match status" value="1"/>
</dbReference>
<keyword evidence="3" id="KW-1185">Reference proteome</keyword>
<dbReference type="EMBL" id="JAWXYG010000005">
    <property type="protein sequence ID" value="KAK4272387.1"/>
    <property type="molecule type" value="Genomic_DNA"/>
</dbReference>
<feature type="compositionally biased region" description="Basic and acidic residues" evidence="1">
    <location>
        <begin position="151"/>
        <end position="162"/>
    </location>
</feature>
<evidence type="ECO:0000256" key="1">
    <source>
        <dbReference type="SAM" id="MobiDB-lite"/>
    </source>
</evidence>
<organism evidence="2 3">
    <name type="scientific">Acacia crassicarpa</name>
    <name type="common">northern wattle</name>
    <dbReference type="NCBI Taxonomy" id="499986"/>
    <lineage>
        <taxon>Eukaryota</taxon>
        <taxon>Viridiplantae</taxon>
        <taxon>Streptophyta</taxon>
        <taxon>Embryophyta</taxon>
        <taxon>Tracheophyta</taxon>
        <taxon>Spermatophyta</taxon>
        <taxon>Magnoliopsida</taxon>
        <taxon>eudicotyledons</taxon>
        <taxon>Gunneridae</taxon>
        <taxon>Pentapetalae</taxon>
        <taxon>rosids</taxon>
        <taxon>fabids</taxon>
        <taxon>Fabales</taxon>
        <taxon>Fabaceae</taxon>
        <taxon>Caesalpinioideae</taxon>
        <taxon>mimosoid clade</taxon>
        <taxon>Acacieae</taxon>
        <taxon>Acacia</taxon>
    </lineage>
</organism>
<dbReference type="Proteomes" id="UP001293593">
    <property type="component" value="Unassembled WGS sequence"/>
</dbReference>
<protein>
    <submittedName>
        <fullName evidence="2">Uncharacterized protein</fullName>
    </submittedName>
</protein>
<dbReference type="AlphaFoldDB" id="A0AAE1JQ41"/>
<accession>A0AAE1JQ41</accession>
<proteinExistence type="predicted"/>
<feature type="region of interest" description="Disordered" evidence="1">
    <location>
        <begin position="151"/>
        <end position="235"/>
    </location>
</feature>
<name>A0AAE1JQ41_9FABA</name>
<dbReference type="GO" id="GO:0009638">
    <property type="term" value="P:phototropism"/>
    <property type="evidence" value="ECO:0007669"/>
    <property type="project" value="InterPro"/>
</dbReference>
<feature type="compositionally biased region" description="Polar residues" evidence="1">
    <location>
        <begin position="223"/>
        <end position="235"/>
    </location>
</feature>
<comment type="caution">
    <text evidence="2">The sequence shown here is derived from an EMBL/GenBank/DDBJ whole genome shotgun (WGS) entry which is preliminary data.</text>
</comment>
<dbReference type="PANTHER" id="PTHR33781:SF1">
    <property type="entry name" value="PROTEIN PHYTOCHROME KINASE SUBSTRATE 4"/>
    <property type="match status" value="1"/>
</dbReference>
<evidence type="ECO:0000313" key="2">
    <source>
        <dbReference type="EMBL" id="KAK4272387.1"/>
    </source>
</evidence>
<evidence type="ECO:0000313" key="3">
    <source>
        <dbReference type="Proteomes" id="UP001293593"/>
    </source>
</evidence>
<reference evidence="2" key="1">
    <citation type="submission" date="2023-10" db="EMBL/GenBank/DDBJ databases">
        <title>Chromosome-level genome of the transformable northern wattle, Acacia crassicarpa.</title>
        <authorList>
            <person name="Massaro I."/>
            <person name="Sinha N.R."/>
            <person name="Poethig S."/>
            <person name="Leichty A.R."/>
        </authorList>
    </citation>
    <scope>NUCLEOTIDE SEQUENCE</scope>
    <source>
        <strain evidence="2">Acra3RX</strain>
        <tissue evidence="2">Leaf</tissue>
    </source>
</reference>